<dbReference type="InterPro" id="IPR038475">
    <property type="entry name" value="RecG_C_sf"/>
</dbReference>
<comment type="caution">
    <text evidence="3">The sequence shown here is derived from an EMBL/GenBank/DDBJ whole genome shotgun (WGS) entry which is preliminary data.</text>
</comment>
<evidence type="ECO:0000259" key="1">
    <source>
        <dbReference type="Pfam" id="PF04326"/>
    </source>
</evidence>
<keyword evidence="4" id="KW-1185">Reference proteome</keyword>
<dbReference type="Gene3D" id="3.30.565.60">
    <property type="match status" value="1"/>
</dbReference>
<dbReference type="PANTHER" id="PTHR30595">
    <property type="entry name" value="GLPR-RELATED TRANSCRIPTIONAL REPRESSOR"/>
    <property type="match status" value="1"/>
</dbReference>
<dbReference type="Pfam" id="PF04326">
    <property type="entry name" value="SLFN_AlbA_2"/>
    <property type="match status" value="1"/>
</dbReference>
<feature type="domain" description="Phospholipase D-like" evidence="2">
    <location>
        <begin position="16"/>
        <end position="141"/>
    </location>
</feature>
<reference evidence="3" key="1">
    <citation type="journal article" date="2021" name="Genome Biol. Evol.">
        <title>A High-Quality Reference Genome for a Parasitic Bivalve with Doubly Uniparental Inheritance (Bivalvia: Unionida).</title>
        <authorList>
            <person name="Smith C.H."/>
        </authorList>
    </citation>
    <scope>NUCLEOTIDE SEQUENCE</scope>
    <source>
        <strain evidence="3">CHS0354</strain>
    </source>
</reference>
<evidence type="ECO:0000259" key="2">
    <source>
        <dbReference type="Pfam" id="PF13091"/>
    </source>
</evidence>
<dbReference type="Proteomes" id="UP001195483">
    <property type="component" value="Unassembled WGS sequence"/>
</dbReference>
<accession>A0AAE0T705</accession>
<dbReference type="InterPro" id="IPR025202">
    <property type="entry name" value="PLD-like_dom"/>
</dbReference>
<gene>
    <name evidence="3" type="ORF">CHS0354_000606</name>
</gene>
<evidence type="ECO:0000313" key="3">
    <source>
        <dbReference type="EMBL" id="KAK3604942.1"/>
    </source>
</evidence>
<name>A0AAE0T705_9BIVA</name>
<sequence length="741" mass="85985">MAKFLTGNELNSEIEKLFETAEEGIILISPYIKLHDRYISTLKTKLDNHKLEIKIVFGKNEEDMSRSMKQDDFNFFKEFPNIQIRYEKRLHAKYYANESAAILTSMNLYSYSQDNNIEAGVMTKVTGDSLDNQAWNYFNRVIDQSELLFHKTPQYESKMLGLREKYIGSIIEVDKLTEFFSGKSELTNRKDKDENKKVEVSKATLTKNFKFGYCIRTGKQIPFNPKRPLCDEAYKSWAQFSDETYPEKQHFQSLFYERIGTMQKSNMDFNQKAVWTSDFCAKKPRLLRYPKREALVSFANADGGEILIGVEDDATITGVPHNETDIQIMLNAVTTHVYENQKLPITIANKLTIDNKIVLYFSVNKGTTMIYQLPDGRCVRRKDNSTMPASVDQIQFERQEIKSREFDSQFVDGASVTDLDLKLLQGIANQYIKGLSIERYLQQIGLAEYGLNGLRLRRATLLLFANDIDRWHPRSQVRFLKVNGNSLEAGEKYNVITDDTVKAWEHLRSFLAYKTEFGSNSKFEQKYIYPEDAVREAILNAVAHRDYSISNAIEIYIFNDRMEIKSSGALLSTLTIKNLYELEGSHESRNSLIARVLRENQLMRELGEGMKRIFSLMQEQELARPDLFSNGLWFRVTLLNKTVFNQKEIDWLKNFEHFNLTKSQKNIVLLGYGNKEISPNDIFKALNIHNSETEKFTKEVSVLRKLGILESFRSNIEAKKLVFKTKKNKKDITRYKVVIPK</sequence>
<dbReference type="AlphaFoldDB" id="A0AAE0T705"/>
<dbReference type="Pfam" id="PF13749">
    <property type="entry name" value="HATPase_c_4"/>
    <property type="match status" value="1"/>
</dbReference>
<reference evidence="3" key="3">
    <citation type="submission" date="2023-05" db="EMBL/GenBank/DDBJ databases">
        <authorList>
            <person name="Smith C.H."/>
        </authorList>
    </citation>
    <scope>NUCLEOTIDE SEQUENCE</scope>
    <source>
        <strain evidence="3">CHS0354</strain>
        <tissue evidence="3">Mantle</tissue>
    </source>
</reference>
<dbReference type="PANTHER" id="PTHR30595:SF6">
    <property type="entry name" value="SCHLAFEN ALBA-2 DOMAIN-CONTAINING PROTEIN"/>
    <property type="match status" value="1"/>
</dbReference>
<dbReference type="CDD" id="cd09176">
    <property type="entry name" value="PLDc_unchar6"/>
    <property type="match status" value="1"/>
</dbReference>
<protein>
    <recommendedName>
        <fullName evidence="5">Transcriptional regulator</fullName>
    </recommendedName>
</protein>
<dbReference type="EMBL" id="JAEAOA010000085">
    <property type="protein sequence ID" value="KAK3604942.1"/>
    <property type="molecule type" value="Genomic_DNA"/>
</dbReference>
<dbReference type="InterPro" id="IPR038461">
    <property type="entry name" value="Schlafen_AlbA_2_dom_sf"/>
</dbReference>
<proteinExistence type="predicted"/>
<reference evidence="3" key="2">
    <citation type="journal article" date="2021" name="Genome Biol. Evol.">
        <title>Developing a high-quality reference genome for a parasitic bivalve with doubly uniparental inheritance (Bivalvia: Unionida).</title>
        <authorList>
            <person name="Smith C.H."/>
        </authorList>
    </citation>
    <scope>NUCLEOTIDE SEQUENCE</scope>
    <source>
        <strain evidence="3">CHS0354</strain>
        <tissue evidence="3">Mantle</tissue>
    </source>
</reference>
<dbReference type="Pfam" id="PF13091">
    <property type="entry name" value="PLDc_2"/>
    <property type="match status" value="1"/>
</dbReference>
<evidence type="ECO:0000313" key="4">
    <source>
        <dbReference type="Proteomes" id="UP001195483"/>
    </source>
</evidence>
<organism evidence="3 4">
    <name type="scientific">Potamilus streckersoni</name>
    <dbReference type="NCBI Taxonomy" id="2493646"/>
    <lineage>
        <taxon>Eukaryota</taxon>
        <taxon>Metazoa</taxon>
        <taxon>Spiralia</taxon>
        <taxon>Lophotrochozoa</taxon>
        <taxon>Mollusca</taxon>
        <taxon>Bivalvia</taxon>
        <taxon>Autobranchia</taxon>
        <taxon>Heteroconchia</taxon>
        <taxon>Palaeoheterodonta</taxon>
        <taxon>Unionida</taxon>
        <taxon>Unionoidea</taxon>
        <taxon>Unionidae</taxon>
        <taxon>Ambleminae</taxon>
        <taxon>Lampsilini</taxon>
        <taxon>Potamilus</taxon>
    </lineage>
</organism>
<dbReference type="InterPro" id="IPR007421">
    <property type="entry name" value="Schlafen_AlbA_2_dom"/>
</dbReference>
<feature type="domain" description="Schlafen AlbA-2" evidence="1">
    <location>
        <begin position="292"/>
        <end position="389"/>
    </location>
</feature>
<evidence type="ECO:0008006" key="5">
    <source>
        <dbReference type="Google" id="ProtNLM"/>
    </source>
</evidence>
<dbReference type="Gene3D" id="3.30.870.10">
    <property type="entry name" value="Endonuclease Chain A"/>
    <property type="match status" value="1"/>
</dbReference>
<dbReference type="Gene3D" id="3.30.950.30">
    <property type="entry name" value="Schlafen, AAA domain"/>
    <property type="match status" value="1"/>
</dbReference>
<dbReference type="InterPro" id="IPR059166">
    <property type="entry name" value="PLD-like_cat"/>
</dbReference>